<organism evidence="3 4">
    <name type="scientific">Micromonospora haikouensis</name>
    <dbReference type="NCBI Taxonomy" id="686309"/>
    <lineage>
        <taxon>Bacteria</taxon>
        <taxon>Bacillati</taxon>
        <taxon>Actinomycetota</taxon>
        <taxon>Actinomycetes</taxon>
        <taxon>Micromonosporales</taxon>
        <taxon>Micromonosporaceae</taxon>
        <taxon>Micromonospora</taxon>
    </lineage>
</organism>
<feature type="compositionally biased region" description="Acidic residues" evidence="1">
    <location>
        <begin position="80"/>
        <end position="90"/>
    </location>
</feature>
<dbReference type="OrthoDB" id="3212066at2"/>
<dbReference type="Pfam" id="PF18970">
    <property type="entry name" value="DUF5709"/>
    <property type="match status" value="1"/>
</dbReference>
<name>A0A0D0XA03_9ACTN</name>
<reference evidence="3 4" key="1">
    <citation type="submission" date="2015-01" db="EMBL/GenBank/DDBJ databases">
        <title>Sequencing and annotation of Micromonospora carbonacea strain JXNU-1 genome.</title>
        <authorList>
            <person name="Long Z."/>
            <person name="Huang Y."/>
            <person name="Jiang Y."/>
        </authorList>
    </citation>
    <scope>NUCLEOTIDE SEQUENCE [LARGE SCALE GENOMIC DNA]</scope>
    <source>
        <strain evidence="3 4">JXNU-1</strain>
    </source>
</reference>
<evidence type="ECO:0000259" key="2">
    <source>
        <dbReference type="Pfam" id="PF18970"/>
    </source>
</evidence>
<gene>
    <name evidence="3" type="ORF">TK50_13840</name>
</gene>
<dbReference type="RefSeq" id="WP_043963115.1">
    <property type="nucleotide sequence ID" value="NZ_JXSX01000001.1"/>
</dbReference>
<dbReference type="GeneID" id="301305191"/>
<protein>
    <recommendedName>
        <fullName evidence="2">DUF5709 domain-containing protein</fullName>
    </recommendedName>
</protein>
<evidence type="ECO:0000256" key="1">
    <source>
        <dbReference type="SAM" id="MobiDB-lite"/>
    </source>
</evidence>
<dbReference type="InterPro" id="IPR043763">
    <property type="entry name" value="DUF5709"/>
</dbReference>
<dbReference type="Proteomes" id="UP000032254">
    <property type="component" value="Unassembled WGS sequence"/>
</dbReference>
<proteinExistence type="predicted"/>
<dbReference type="AlphaFoldDB" id="A0A0D0XA03"/>
<evidence type="ECO:0000313" key="3">
    <source>
        <dbReference type="EMBL" id="KIR66245.1"/>
    </source>
</evidence>
<feature type="domain" description="DUF5709" evidence="2">
    <location>
        <begin position="90"/>
        <end position="137"/>
    </location>
</feature>
<feature type="region of interest" description="Disordered" evidence="1">
    <location>
        <begin position="1"/>
        <end position="90"/>
    </location>
</feature>
<evidence type="ECO:0000313" key="4">
    <source>
        <dbReference type="Proteomes" id="UP000032254"/>
    </source>
</evidence>
<keyword evidence="4" id="KW-1185">Reference proteome</keyword>
<dbReference type="PATRIC" id="fig|47853.6.peg.2923"/>
<sequence>MSDYDGPDESGVLQPEDSLDDRGVADVLDEGWSPAERPWAVDDWGTTAREQEQGESLTGRLRRELPEGDDWAGDGLGDASDTDGELIDDEVGDRRAGRLVSAYGGDDSDSLDLYATDIGVDGAAASAEEAAMHVVSDRDY</sequence>
<comment type="caution">
    <text evidence="3">The sequence shown here is derived from an EMBL/GenBank/DDBJ whole genome shotgun (WGS) entry which is preliminary data.</text>
</comment>
<dbReference type="EMBL" id="JXSX01000001">
    <property type="protein sequence ID" value="KIR66245.1"/>
    <property type="molecule type" value="Genomic_DNA"/>
</dbReference>
<accession>A0A0D0XA03</accession>